<keyword evidence="3" id="KW-1185">Reference proteome</keyword>
<dbReference type="STRING" id="1206085.SAMN05443575_1376"/>
<keyword evidence="1" id="KW-1133">Transmembrane helix</keyword>
<evidence type="ECO:0000313" key="3">
    <source>
        <dbReference type="Proteomes" id="UP000186132"/>
    </source>
</evidence>
<name>A0A1M5H2Y6_9ACTN</name>
<sequence length="144" mass="15102">MTASPNPPVPTTSSAVTASEEPSIGQLVSDASAALSTLVHSEIELAKLELRATVKNAGVGAGMFVAALVVLVFSLTFGFFALAEGINALGLSRWLSFLIVFGALVLLAGLFVLVGIRKVKRVRAPQQTITTTKETVDYLKKSRG</sequence>
<proteinExistence type="predicted"/>
<dbReference type="EMBL" id="FQVU01000002">
    <property type="protein sequence ID" value="SHG10246.1"/>
    <property type="molecule type" value="Genomic_DNA"/>
</dbReference>
<organism evidence="2 3">
    <name type="scientific">Jatrophihabitans endophyticus</name>
    <dbReference type="NCBI Taxonomy" id="1206085"/>
    <lineage>
        <taxon>Bacteria</taxon>
        <taxon>Bacillati</taxon>
        <taxon>Actinomycetota</taxon>
        <taxon>Actinomycetes</taxon>
        <taxon>Jatrophihabitantales</taxon>
        <taxon>Jatrophihabitantaceae</taxon>
        <taxon>Jatrophihabitans</taxon>
    </lineage>
</organism>
<gene>
    <name evidence="2" type="ORF">SAMN05443575_1376</name>
</gene>
<accession>A0A1M5H2Y6</accession>
<feature type="transmembrane region" description="Helical" evidence="1">
    <location>
        <begin position="94"/>
        <end position="116"/>
    </location>
</feature>
<evidence type="ECO:0000256" key="1">
    <source>
        <dbReference type="SAM" id="Phobius"/>
    </source>
</evidence>
<dbReference type="Proteomes" id="UP000186132">
    <property type="component" value="Unassembled WGS sequence"/>
</dbReference>
<protein>
    <submittedName>
        <fullName evidence="2">Putative Holin-X, holin superfamily III</fullName>
    </submittedName>
</protein>
<dbReference type="InterPro" id="IPR009937">
    <property type="entry name" value="Phage_holin_3_6"/>
</dbReference>
<dbReference type="AlphaFoldDB" id="A0A1M5H2Y6"/>
<feature type="transmembrane region" description="Helical" evidence="1">
    <location>
        <begin position="57"/>
        <end position="82"/>
    </location>
</feature>
<keyword evidence="1" id="KW-0812">Transmembrane</keyword>
<dbReference type="RefSeq" id="WP_073389450.1">
    <property type="nucleotide sequence ID" value="NZ_FQVU01000002.1"/>
</dbReference>
<reference evidence="2 3" key="1">
    <citation type="submission" date="2016-11" db="EMBL/GenBank/DDBJ databases">
        <authorList>
            <person name="Jaros S."/>
            <person name="Januszkiewicz K."/>
            <person name="Wedrychowicz H."/>
        </authorList>
    </citation>
    <scope>NUCLEOTIDE SEQUENCE [LARGE SCALE GENOMIC DNA]</scope>
    <source>
        <strain evidence="2 3">DSM 45627</strain>
    </source>
</reference>
<evidence type="ECO:0000313" key="2">
    <source>
        <dbReference type="EMBL" id="SHG10246.1"/>
    </source>
</evidence>
<keyword evidence="1" id="KW-0472">Membrane</keyword>
<dbReference type="Pfam" id="PF07332">
    <property type="entry name" value="Phage_holin_3_6"/>
    <property type="match status" value="1"/>
</dbReference>
<dbReference type="OrthoDB" id="3828498at2"/>